<keyword evidence="5" id="KW-1185">Reference proteome</keyword>
<name>A0A9N9ADS3_9GLOM</name>
<dbReference type="InterPro" id="IPR045121">
    <property type="entry name" value="CoAse"/>
</dbReference>
<dbReference type="CDD" id="cd03426">
    <property type="entry name" value="NUDIX_CoAse_Nudt7"/>
    <property type="match status" value="1"/>
</dbReference>
<dbReference type="AlphaFoldDB" id="A0A9N9ADS3"/>
<keyword evidence="2" id="KW-0472">Membrane</keyword>
<sequence>MTEQSADQLTRLKIGLTNLLHIPPQKLLSPPSQPRRASVAIIIRIRPQKPYTAAQIPVFTLDDFFNQPWISRGDPEILYMKRALREGDRWSGQVAFPGGKQDPEDKDDLDTAERETFEEVGLDLGDSKKFICVGALDDREVTTTFGKQLLMILCPFVFLQITPDDLPIEISGSEVDSTQWIPLRIFFDEKLTQLWNPVSVDISSRLAPNSLLLQTVLMTLTGRLHFHCIKLPFVGGVNGTTKMHLDLWGLTLQMTSDLIDLMFRENEAPQRRLDAIRPKFDYWDVNFFTWCFLRNNRISYKDKKLDLARRRVSWAGGWSDYYSALRKALLICIFVRTIVTLFLLGGTFQYFFKG</sequence>
<dbReference type="EMBL" id="CAJVPI010000361">
    <property type="protein sequence ID" value="CAG8524957.1"/>
    <property type="molecule type" value="Genomic_DNA"/>
</dbReference>
<keyword evidence="2" id="KW-0812">Transmembrane</keyword>
<dbReference type="Gene3D" id="3.90.79.10">
    <property type="entry name" value="Nucleoside Triphosphate Pyrophosphohydrolase"/>
    <property type="match status" value="1"/>
</dbReference>
<proteinExistence type="predicted"/>
<feature type="domain" description="Nudix hydrolase" evidence="3">
    <location>
        <begin position="34"/>
        <end position="204"/>
    </location>
</feature>
<evidence type="ECO:0000313" key="4">
    <source>
        <dbReference type="EMBL" id="CAG8524957.1"/>
    </source>
</evidence>
<dbReference type="PANTHER" id="PTHR12992:SF44">
    <property type="entry name" value="NUDIX HYDROLASE DOMAIN-CONTAINING PROTEIN"/>
    <property type="match status" value="1"/>
</dbReference>
<evidence type="ECO:0000313" key="5">
    <source>
        <dbReference type="Proteomes" id="UP000789739"/>
    </source>
</evidence>
<dbReference type="Pfam" id="PF00293">
    <property type="entry name" value="NUDIX"/>
    <property type="match status" value="1"/>
</dbReference>
<protein>
    <submittedName>
        <fullName evidence="4">2759_t:CDS:1</fullName>
    </submittedName>
</protein>
<accession>A0A9N9ADS3</accession>
<dbReference type="GO" id="GO:0010945">
    <property type="term" value="F:coenzyme A diphosphatase activity"/>
    <property type="evidence" value="ECO:0007669"/>
    <property type="project" value="InterPro"/>
</dbReference>
<reference evidence="4" key="1">
    <citation type="submission" date="2021-06" db="EMBL/GenBank/DDBJ databases">
        <authorList>
            <person name="Kallberg Y."/>
            <person name="Tangrot J."/>
            <person name="Rosling A."/>
        </authorList>
    </citation>
    <scope>NUCLEOTIDE SEQUENCE</scope>
    <source>
        <strain evidence="4">BR232B</strain>
    </source>
</reference>
<feature type="transmembrane region" description="Helical" evidence="2">
    <location>
        <begin position="328"/>
        <end position="352"/>
    </location>
</feature>
<gene>
    <name evidence="4" type="ORF">PBRASI_LOCUS3822</name>
</gene>
<dbReference type="InterPro" id="IPR000086">
    <property type="entry name" value="NUDIX_hydrolase_dom"/>
</dbReference>
<comment type="caution">
    <text evidence="4">The sequence shown here is derived from an EMBL/GenBank/DDBJ whole genome shotgun (WGS) entry which is preliminary data.</text>
</comment>
<dbReference type="SUPFAM" id="SSF55811">
    <property type="entry name" value="Nudix"/>
    <property type="match status" value="1"/>
</dbReference>
<evidence type="ECO:0000259" key="3">
    <source>
        <dbReference type="PROSITE" id="PS51462"/>
    </source>
</evidence>
<feature type="region of interest" description="Disordered" evidence="1">
    <location>
        <begin position="91"/>
        <end position="110"/>
    </location>
</feature>
<keyword evidence="2" id="KW-1133">Transmembrane helix</keyword>
<dbReference type="PANTHER" id="PTHR12992">
    <property type="entry name" value="NUDIX HYDROLASE"/>
    <property type="match status" value="1"/>
</dbReference>
<dbReference type="OrthoDB" id="77989at2759"/>
<organism evidence="4 5">
    <name type="scientific">Paraglomus brasilianum</name>
    <dbReference type="NCBI Taxonomy" id="144538"/>
    <lineage>
        <taxon>Eukaryota</taxon>
        <taxon>Fungi</taxon>
        <taxon>Fungi incertae sedis</taxon>
        <taxon>Mucoromycota</taxon>
        <taxon>Glomeromycotina</taxon>
        <taxon>Glomeromycetes</taxon>
        <taxon>Paraglomerales</taxon>
        <taxon>Paraglomeraceae</taxon>
        <taxon>Paraglomus</taxon>
    </lineage>
</organism>
<evidence type="ECO:0000256" key="1">
    <source>
        <dbReference type="SAM" id="MobiDB-lite"/>
    </source>
</evidence>
<dbReference type="PROSITE" id="PS51462">
    <property type="entry name" value="NUDIX"/>
    <property type="match status" value="1"/>
</dbReference>
<dbReference type="Proteomes" id="UP000789739">
    <property type="component" value="Unassembled WGS sequence"/>
</dbReference>
<dbReference type="InterPro" id="IPR015797">
    <property type="entry name" value="NUDIX_hydrolase-like_dom_sf"/>
</dbReference>
<evidence type="ECO:0000256" key="2">
    <source>
        <dbReference type="SAM" id="Phobius"/>
    </source>
</evidence>